<dbReference type="InterPro" id="IPR008278">
    <property type="entry name" value="4-PPantetheinyl_Trfase_dom"/>
</dbReference>
<dbReference type="PANTHER" id="PTHR12215:SF10">
    <property type="entry name" value="L-AMINOADIPATE-SEMIALDEHYDE DEHYDROGENASE-PHOSPHOPANTETHEINYL TRANSFERASE"/>
    <property type="match status" value="1"/>
</dbReference>
<dbReference type="STRING" id="857265.WG78_17505"/>
<reference evidence="4 5" key="1">
    <citation type="submission" date="2015-07" db="EMBL/GenBank/DDBJ databases">
        <title>Draft genome sequence of the Amantichitinum ursilacus IGB-41, a new chitin-degrading bacterium.</title>
        <authorList>
            <person name="Kirstahler P."/>
            <person name="Guenther M."/>
            <person name="Grumaz C."/>
            <person name="Rupp S."/>
            <person name="Zibek S."/>
            <person name="Sohn K."/>
        </authorList>
    </citation>
    <scope>NUCLEOTIDE SEQUENCE [LARGE SCALE GENOMIC DNA]</scope>
    <source>
        <strain evidence="4 5">IGB-41</strain>
    </source>
</reference>
<gene>
    <name evidence="4" type="primary">psf-1</name>
    <name evidence="4" type="ORF">WG78_17505</name>
</gene>
<dbReference type="GO" id="GO:0008897">
    <property type="term" value="F:holo-[acyl-carrier-protein] synthase activity"/>
    <property type="evidence" value="ECO:0007669"/>
    <property type="project" value="InterPro"/>
</dbReference>
<protein>
    <submittedName>
        <fullName evidence="4">4'-phosphopantetheinyl transferase psf-1</fullName>
        <ecNumber evidence="4">2.7.8.-</ecNumber>
    </submittedName>
</protein>
<dbReference type="RefSeq" id="WP_053939106.1">
    <property type="nucleotide sequence ID" value="NZ_LAQT01000029.1"/>
</dbReference>
<dbReference type="PANTHER" id="PTHR12215">
    <property type="entry name" value="PHOSPHOPANTETHEINE TRANSFERASE"/>
    <property type="match status" value="1"/>
</dbReference>
<dbReference type="Gene3D" id="3.90.470.20">
    <property type="entry name" value="4'-phosphopantetheinyl transferase domain"/>
    <property type="match status" value="1"/>
</dbReference>
<evidence type="ECO:0000259" key="3">
    <source>
        <dbReference type="Pfam" id="PF01648"/>
    </source>
</evidence>
<dbReference type="SUPFAM" id="SSF56214">
    <property type="entry name" value="4'-phosphopantetheinyl transferase"/>
    <property type="match status" value="2"/>
</dbReference>
<dbReference type="InterPro" id="IPR037143">
    <property type="entry name" value="4-PPantetheinyl_Trfase_dom_sf"/>
</dbReference>
<organism evidence="4 5">
    <name type="scientific">Amantichitinum ursilacus</name>
    <dbReference type="NCBI Taxonomy" id="857265"/>
    <lineage>
        <taxon>Bacteria</taxon>
        <taxon>Pseudomonadati</taxon>
        <taxon>Pseudomonadota</taxon>
        <taxon>Betaproteobacteria</taxon>
        <taxon>Neisseriales</taxon>
        <taxon>Chitinibacteraceae</taxon>
        <taxon>Amantichitinum</taxon>
    </lineage>
</organism>
<comment type="similarity">
    <text evidence="1">Belongs to the P-Pant transferase superfamily. Gsp/Sfp/HetI/AcpT family.</text>
</comment>
<name>A0A0N0GLZ2_9NEIS</name>
<dbReference type="Pfam" id="PF01648">
    <property type="entry name" value="ACPS"/>
    <property type="match status" value="1"/>
</dbReference>
<dbReference type="GO" id="GO:0005829">
    <property type="term" value="C:cytosol"/>
    <property type="evidence" value="ECO:0007669"/>
    <property type="project" value="TreeGrafter"/>
</dbReference>
<dbReference type="InterPro" id="IPR050559">
    <property type="entry name" value="P-Pant_transferase_sf"/>
</dbReference>
<dbReference type="Proteomes" id="UP000037939">
    <property type="component" value="Unassembled WGS sequence"/>
</dbReference>
<keyword evidence="5" id="KW-1185">Reference proteome</keyword>
<feature type="domain" description="4'-phosphopantetheinyl transferase" evidence="3">
    <location>
        <begin position="101"/>
        <end position="155"/>
    </location>
</feature>
<dbReference type="GO" id="GO:0019878">
    <property type="term" value="P:lysine biosynthetic process via aminoadipic acid"/>
    <property type="evidence" value="ECO:0007669"/>
    <property type="project" value="TreeGrafter"/>
</dbReference>
<proteinExistence type="inferred from homology"/>
<evidence type="ECO:0000313" key="4">
    <source>
        <dbReference type="EMBL" id="KPC50427.1"/>
    </source>
</evidence>
<dbReference type="AlphaFoldDB" id="A0A0N0GLZ2"/>
<dbReference type="EC" id="2.7.8.-" evidence="4"/>
<accession>A0A0N0GLZ2</accession>
<keyword evidence="2 4" id="KW-0808">Transferase</keyword>
<sequence length="210" mass="22764">MSPLTLYLMQGPQQPITLDLAWSDSTRARLATLGHPQRRRQFALGRLALLTAASKTLGRAVALHDLIEKTDDAPVLASAPQLFTSLSHSGDWVAALVATHAVGVDIEAPRPRNWAALGKQAYSDGDLAWLLAAPDTFTLQHRFYTLWTLREAAFKGGHRDHVYGPPDVIPTGTTLAFGEYGDLHWAVSAAQSVRVSVQTLSLDDYLAAVA</sequence>
<evidence type="ECO:0000313" key="5">
    <source>
        <dbReference type="Proteomes" id="UP000037939"/>
    </source>
</evidence>
<dbReference type="GO" id="GO:0000287">
    <property type="term" value="F:magnesium ion binding"/>
    <property type="evidence" value="ECO:0007669"/>
    <property type="project" value="InterPro"/>
</dbReference>
<evidence type="ECO:0000256" key="2">
    <source>
        <dbReference type="ARBA" id="ARBA00022679"/>
    </source>
</evidence>
<evidence type="ECO:0000256" key="1">
    <source>
        <dbReference type="ARBA" id="ARBA00010990"/>
    </source>
</evidence>
<dbReference type="EMBL" id="LAQT01000029">
    <property type="protein sequence ID" value="KPC50427.1"/>
    <property type="molecule type" value="Genomic_DNA"/>
</dbReference>
<comment type="caution">
    <text evidence="4">The sequence shown here is derived from an EMBL/GenBank/DDBJ whole genome shotgun (WGS) entry which is preliminary data.</text>
</comment>